<dbReference type="EMBL" id="JAAOYO010000004">
    <property type="protein sequence ID" value="NII42310.1"/>
    <property type="molecule type" value="Genomic_DNA"/>
</dbReference>
<feature type="transmembrane region" description="Helical" evidence="6">
    <location>
        <begin position="36"/>
        <end position="57"/>
    </location>
</feature>
<keyword evidence="4 6" id="KW-0472">Membrane</keyword>
<evidence type="ECO:0000256" key="5">
    <source>
        <dbReference type="SAM" id="MobiDB-lite"/>
    </source>
</evidence>
<evidence type="ECO:0000256" key="1">
    <source>
        <dbReference type="ARBA" id="ARBA00004141"/>
    </source>
</evidence>
<feature type="region of interest" description="Disordered" evidence="5">
    <location>
        <begin position="426"/>
        <end position="451"/>
    </location>
</feature>
<organism evidence="8 9">
    <name type="scientific">Curtobacterium salicis</name>
    <dbReference type="NCBI Taxonomy" id="1779862"/>
    <lineage>
        <taxon>Bacteria</taxon>
        <taxon>Bacillati</taxon>
        <taxon>Actinomycetota</taxon>
        <taxon>Actinomycetes</taxon>
        <taxon>Micrococcales</taxon>
        <taxon>Microbacteriaceae</taxon>
        <taxon>Curtobacterium</taxon>
    </lineage>
</organism>
<accession>A0ABX0T9U5</accession>
<feature type="transmembrane region" description="Helical" evidence="6">
    <location>
        <begin position="133"/>
        <end position="150"/>
    </location>
</feature>
<comment type="subcellular location">
    <subcellularLocation>
        <location evidence="1">Membrane</location>
        <topology evidence="1">Multi-pass membrane protein</topology>
    </subcellularLocation>
</comment>
<proteinExistence type="predicted"/>
<feature type="transmembrane region" description="Helical" evidence="6">
    <location>
        <begin position="349"/>
        <end position="368"/>
    </location>
</feature>
<dbReference type="Pfam" id="PF04932">
    <property type="entry name" value="Wzy_C"/>
    <property type="match status" value="1"/>
</dbReference>
<evidence type="ECO:0000256" key="2">
    <source>
        <dbReference type="ARBA" id="ARBA00022692"/>
    </source>
</evidence>
<dbReference type="InterPro" id="IPR007016">
    <property type="entry name" value="O-antigen_ligase-rel_domated"/>
</dbReference>
<reference evidence="8 9" key="1">
    <citation type="submission" date="2020-03" db="EMBL/GenBank/DDBJ databases">
        <title>Above-ground endophytic microbial communities from plants in different locations in the United States.</title>
        <authorList>
            <person name="Frank C."/>
        </authorList>
    </citation>
    <scope>NUCLEOTIDE SEQUENCE [LARGE SCALE GENOMIC DNA]</scope>
    <source>
        <strain evidence="8 9">WW7</strain>
    </source>
</reference>
<keyword evidence="8" id="KW-0436">Ligase</keyword>
<feature type="domain" description="O-antigen ligase-related" evidence="7">
    <location>
        <begin position="232"/>
        <end position="361"/>
    </location>
</feature>
<dbReference type="Proteomes" id="UP001318300">
    <property type="component" value="Unassembled WGS sequence"/>
</dbReference>
<feature type="transmembrane region" description="Helical" evidence="6">
    <location>
        <begin position="270"/>
        <end position="290"/>
    </location>
</feature>
<evidence type="ECO:0000313" key="9">
    <source>
        <dbReference type="Proteomes" id="UP001318300"/>
    </source>
</evidence>
<sequence length="451" mass="47177">MNSTYALGFGVLGLVMAVLFIRALRPMWNRQQWTTATVLGLITVLLPNATTAASVFLGSRSVILDGFYNGIVSYGGTAAKVNTIASPLLAVLALIVLAASLKMSSKPNLAPAAIAGLVVLGLIFGSLYGSSLANGGVITLLLVLIAAVFVPRGRGVLEGAAIGLALLIVLSLLGSLVAASSVSQSCGLRKCGALGFLFSGVADNNNAFGLLASMAIPVLYFGLRKHQLLFATAAAVLAVSSGSRTGAIAAACGLILCAIHKRAALRTGSLRLAIFAASVLGVGVGILPLLPLSPEAFTGRVALWRTAFSEMAKQPFIGHGGEFWRDQVNFRVIAHAAGYSTHNQFVESYFVAGIFGIVLLFAAVIIALRANRGHLGQVSILLVPILICALTERPWSLGPIDWLSWSLVVVLTIQFSTNAETPEELPAEIAKASRGPQRRRGRRPLSAGSRW</sequence>
<feature type="transmembrane region" description="Helical" evidence="6">
    <location>
        <begin position="6"/>
        <end position="24"/>
    </location>
</feature>
<evidence type="ECO:0000256" key="6">
    <source>
        <dbReference type="SAM" id="Phobius"/>
    </source>
</evidence>
<keyword evidence="3 6" id="KW-1133">Transmembrane helix</keyword>
<dbReference type="PANTHER" id="PTHR37422:SF21">
    <property type="entry name" value="EXOQ-LIKE PROTEIN"/>
    <property type="match status" value="1"/>
</dbReference>
<evidence type="ECO:0000256" key="3">
    <source>
        <dbReference type="ARBA" id="ARBA00022989"/>
    </source>
</evidence>
<keyword evidence="2 6" id="KW-0812">Transmembrane</keyword>
<name>A0ABX0T9U5_9MICO</name>
<dbReference type="PANTHER" id="PTHR37422">
    <property type="entry name" value="TEICHURONIC ACID BIOSYNTHESIS PROTEIN TUAE"/>
    <property type="match status" value="1"/>
</dbReference>
<feature type="transmembrane region" description="Helical" evidence="6">
    <location>
        <begin position="109"/>
        <end position="127"/>
    </location>
</feature>
<evidence type="ECO:0000259" key="7">
    <source>
        <dbReference type="Pfam" id="PF04932"/>
    </source>
</evidence>
<gene>
    <name evidence="8" type="ORF">E9228_002968</name>
</gene>
<feature type="transmembrane region" description="Helical" evidence="6">
    <location>
        <begin position="77"/>
        <end position="97"/>
    </location>
</feature>
<feature type="transmembrane region" description="Helical" evidence="6">
    <location>
        <begin position="157"/>
        <end position="179"/>
    </location>
</feature>
<dbReference type="RefSeq" id="WP_166781284.1">
    <property type="nucleotide sequence ID" value="NZ_JAAOYO010000004.1"/>
</dbReference>
<dbReference type="GO" id="GO:0016874">
    <property type="term" value="F:ligase activity"/>
    <property type="evidence" value="ECO:0007669"/>
    <property type="project" value="UniProtKB-KW"/>
</dbReference>
<dbReference type="InterPro" id="IPR051533">
    <property type="entry name" value="WaaL-like"/>
</dbReference>
<protein>
    <submittedName>
        <fullName evidence="8">O-antigen ligase</fullName>
    </submittedName>
</protein>
<evidence type="ECO:0000256" key="4">
    <source>
        <dbReference type="ARBA" id="ARBA00023136"/>
    </source>
</evidence>
<evidence type="ECO:0000313" key="8">
    <source>
        <dbReference type="EMBL" id="NII42310.1"/>
    </source>
</evidence>
<comment type="caution">
    <text evidence="8">The sequence shown here is derived from an EMBL/GenBank/DDBJ whole genome shotgun (WGS) entry which is preliminary data.</text>
</comment>
<keyword evidence="9" id="KW-1185">Reference proteome</keyword>